<keyword evidence="1" id="KW-0812">Transmembrane</keyword>
<evidence type="ECO:0000313" key="3">
    <source>
        <dbReference type="Proteomes" id="UP001500886"/>
    </source>
</evidence>
<gene>
    <name evidence="2" type="ORF">GCM10010315_40460</name>
</gene>
<keyword evidence="1" id="KW-1133">Transmembrane helix</keyword>
<protein>
    <submittedName>
        <fullName evidence="2">Uncharacterized protein</fullName>
    </submittedName>
</protein>
<dbReference type="Proteomes" id="UP001500886">
    <property type="component" value="Unassembled WGS sequence"/>
</dbReference>
<dbReference type="EMBL" id="BAAASL010000015">
    <property type="protein sequence ID" value="GAA2720325.1"/>
    <property type="molecule type" value="Genomic_DNA"/>
</dbReference>
<keyword evidence="1" id="KW-0472">Membrane</keyword>
<accession>A0ABN3TXW0</accession>
<comment type="caution">
    <text evidence="2">The sequence shown here is derived from an EMBL/GenBank/DDBJ whole genome shotgun (WGS) entry which is preliminary data.</text>
</comment>
<evidence type="ECO:0000256" key="1">
    <source>
        <dbReference type="SAM" id="Phobius"/>
    </source>
</evidence>
<evidence type="ECO:0000313" key="2">
    <source>
        <dbReference type="EMBL" id="GAA2720325.1"/>
    </source>
</evidence>
<reference evidence="2 3" key="1">
    <citation type="journal article" date="2019" name="Int. J. Syst. Evol. Microbiol.">
        <title>The Global Catalogue of Microorganisms (GCM) 10K type strain sequencing project: providing services to taxonomists for standard genome sequencing and annotation.</title>
        <authorList>
            <consortium name="The Broad Institute Genomics Platform"/>
            <consortium name="The Broad Institute Genome Sequencing Center for Infectious Disease"/>
            <person name="Wu L."/>
            <person name="Ma J."/>
        </authorList>
    </citation>
    <scope>NUCLEOTIDE SEQUENCE [LARGE SCALE GENOMIC DNA]</scope>
    <source>
        <strain evidence="2 3">JCM 4542</strain>
    </source>
</reference>
<keyword evidence="3" id="KW-1185">Reference proteome</keyword>
<feature type="transmembrane region" description="Helical" evidence="1">
    <location>
        <begin position="50"/>
        <end position="67"/>
    </location>
</feature>
<organism evidence="2 3">
    <name type="scientific">Streptomyces luteosporeus</name>
    <dbReference type="NCBI Taxonomy" id="173856"/>
    <lineage>
        <taxon>Bacteria</taxon>
        <taxon>Bacillati</taxon>
        <taxon>Actinomycetota</taxon>
        <taxon>Actinomycetes</taxon>
        <taxon>Kitasatosporales</taxon>
        <taxon>Streptomycetaceae</taxon>
        <taxon>Streptomyces</taxon>
    </lineage>
</organism>
<proteinExistence type="predicted"/>
<name>A0ABN3TXW0_9ACTN</name>
<sequence length="68" mass="7149">MSPLVPDVLVGRVQVRVPAGPRRARRRARGAQHGGSCPADGVRAITGEQVVIGLVVLVVLAWAMRVVA</sequence>